<dbReference type="PATRIC" id="fig|1367477.3.peg.4986"/>
<accession>U5LHB8</accession>
<organism evidence="1 2">
    <name type="scientific">Bacillus infantis NRRL B-14911</name>
    <dbReference type="NCBI Taxonomy" id="1367477"/>
    <lineage>
        <taxon>Bacteria</taxon>
        <taxon>Bacillati</taxon>
        <taxon>Bacillota</taxon>
        <taxon>Bacilli</taxon>
        <taxon>Bacillales</taxon>
        <taxon>Bacillaceae</taxon>
        <taxon>Bacillus</taxon>
    </lineage>
</organism>
<dbReference type="EMBL" id="CP006643">
    <property type="protein sequence ID" value="AGX06828.1"/>
    <property type="molecule type" value="Genomic_DNA"/>
</dbReference>
<name>U5LHB8_9BACI</name>
<sequence>MNDYLFHAENRNISVLTLINDSEYYEGLERMRNDVKINPDINIVNDFAELFCTAEKF</sequence>
<keyword evidence="2" id="KW-1185">Reference proteome</keyword>
<dbReference type="HOGENOM" id="CLU_2987022_0_0_9"/>
<gene>
    <name evidence="1" type="ORF">N288_24980</name>
</gene>
<dbReference type="AlphaFoldDB" id="U5LHB8"/>
<protein>
    <submittedName>
        <fullName evidence="1">Uncharacterized protein</fullName>
    </submittedName>
</protein>
<dbReference type="KEGG" id="bif:N288_24980"/>
<reference evidence="1 2" key="1">
    <citation type="submission" date="2013-07" db="EMBL/GenBank/DDBJ databases">
        <title>Complete genome sequence of Bacillus infantis NRRL B-14911 that has potential to induce cardiac disease by antigenic mimicry.</title>
        <authorList>
            <person name="Massilamany C."/>
            <person name="Smith T.P.L."/>
            <person name="Loy J.D."/>
            <person name="Barletta R."/>
            <person name="Reddy J."/>
        </authorList>
    </citation>
    <scope>NUCLEOTIDE SEQUENCE [LARGE SCALE GENOMIC DNA]</scope>
    <source>
        <strain evidence="1 2">NRRL B-14911</strain>
    </source>
</reference>
<evidence type="ECO:0000313" key="2">
    <source>
        <dbReference type="Proteomes" id="UP000017805"/>
    </source>
</evidence>
<evidence type="ECO:0000313" key="1">
    <source>
        <dbReference type="EMBL" id="AGX06828.1"/>
    </source>
</evidence>
<dbReference type="Proteomes" id="UP000017805">
    <property type="component" value="Chromosome"/>
</dbReference>
<proteinExistence type="predicted"/>